<evidence type="ECO:0000256" key="2">
    <source>
        <dbReference type="SAM" id="Phobius"/>
    </source>
</evidence>
<dbReference type="PANTHER" id="PTHR33219:SF14">
    <property type="entry name" value="PROTEIN COFACTOR ASSEMBLY OF COMPLEX C SUBUNIT B CCB3, CHLOROPLASTIC-RELATED"/>
    <property type="match status" value="1"/>
</dbReference>
<feature type="transmembrane region" description="Helical" evidence="2">
    <location>
        <begin position="54"/>
        <end position="80"/>
    </location>
</feature>
<dbReference type="Proteomes" id="UP001628078">
    <property type="component" value="Unassembled WGS sequence"/>
</dbReference>
<name>A0ABQ5JP03_9LACO</name>
<feature type="transmembrane region" description="Helical" evidence="2">
    <location>
        <begin position="15"/>
        <end position="33"/>
    </location>
</feature>
<evidence type="ECO:0000313" key="3">
    <source>
        <dbReference type="EMBL" id="GKT05284.1"/>
    </source>
</evidence>
<reference evidence="3 4" key="1">
    <citation type="submission" date="2022-03" db="EMBL/GenBank/DDBJ databases">
        <title>Draft genome sequence of Furfurilactobacillus curtus JCM 31185.</title>
        <authorList>
            <person name="Suzuki S."/>
            <person name="Endo A."/>
            <person name="Kajikawa A."/>
        </authorList>
    </citation>
    <scope>NUCLEOTIDE SEQUENCE [LARGE SCALE GENOMIC DNA]</scope>
    <source>
        <strain evidence="3 4">JCM 31185</strain>
    </source>
</reference>
<dbReference type="InterPro" id="IPR003425">
    <property type="entry name" value="CCB3/YggT"/>
</dbReference>
<keyword evidence="4" id="KW-1185">Reference proteome</keyword>
<keyword evidence="2" id="KW-0812">Transmembrane</keyword>
<protein>
    <submittedName>
        <fullName evidence="3">Membrane protein</fullName>
    </submittedName>
</protein>
<dbReference type="Pfam" id="PF02325">
    <property type="entry name" value="CCB3_YggT"/>
    <property type="match status" value="1"/>
</dbReference>
<sequence>MIALLFTVLNWAFELYTFALIVYVLMSWFPGAYGTSFGRFLGRICGPYLQLFDFIPPLGGISFAPTVAILVLILVQYGLFGLLQSVLSVL</sequence>
<accession>A0ABQ5JP03</accession>
<comment type="caution">
    <text evidence="3">The sequence shown here is derived from an EMBL/GenBank/DDBJ whole genome shotgun (WGS) entry which is preliminary data.</text>
</comment>
<comment type="similarity">
    <text evidence="1">Belongs to the YggT family.</text>
</comment>
<keyword evidence="2" id="KW-0472">Membrane</keyword>
<gene>
    <name evidence="3" type="ORF">JCM31185_05730</name>
</gene>
<dbReference type="EMBL" id="BQXO01000001">
    <property type="protein sequence ID" value="GKT05284.1"/>
    <property type="molecule type" value="Genomic_DNA"/>
</dbReference>
<proteinExistence type="inferred from homology"/>
<dbReference type="RefSeq" id="WP_407882533.1">
    <property type="nucleotide sequence ID" value="NZ_BQXO01000001.1"/>
</dbReference>
<keyword evidence="2" id="KW-1133">Transmembrane helix</keyword>
<dbReference type="PANTHER" id="PTHR33219">
    <property type="entry name" value="YLMG HOMOLOG PROTEIN 2, CHLOROPLASTIC"/>
    <property type="match status" value="1"/>
</dbReference>
<organism evidence="3 4">
    <name type="scientific">Furfurilactobacillus curtus</name>
    <dbReference type="NCBI Taxonomy" id="1746200"/>
    <lineage>
        <taxon>Bacteria</taxon>
        <taxon>Bacillati</taxon>
        <taxon>Bacillota</taxon>
        <taxon>Bacilli</taxon>
        <taxon>Lactobacillales</taxon>
        <taxon>Lactobacillaceae</taxon>
        <taxon>Furfurilactobacillus</taxon>
    </lineage>
</organism>
<evidence type="ECO:0000313" key="4">
    <source>
        <dbReference type="Proteomes" id="UP001628078"/>
    </source>
</evidence>
<evidence type="ECO:0000256" key="1">
    <source>
        <dbReference type="ARBA" id="ARBA00010894"/>
    </source>
</evidence>